<dbReference type="Pfam" id="PF13458">
    <property type="entry name" value="Peripla_BP_6"/>
    <property type="match status" value="1"/>
</dbReference>
<accession>A0A418N207</accession>
<sequence>MELAMQEVEAVNAVAGDNPIKIGILSPMTRPGDAMAGVLVSRGARLGAEYLREHGGVLGGRNVSFVAYNDMATADHEGFPRSAVAGMAKLAMVDEVLAVLGQWHLRTTPWVAEMCEKIGVPMFVENGHSTVTHGRRTIYRTYFSIADRAPLMMDCLADIGARRIGIIATDTVFGQSMADTLQQYGESVHGMEFLRFDFAQESVLDWTEQLRQMKEWGPDAFINDGVNVAAGGGPVGNNYLILRQAIEVGLLPSVPMMVTFGFPMRSQDYWRMAGPGGNGVMWPATKFRPSWSEMTPIGRWFTDRFMQRYGFAPPDTCLSAFTDVTIIGQALEVAGTDSREALLDALESTEFDTWRGPLRFERGAEHWHHNPPELVVMQYQTVGQTFDDAAVIYPPNLADSKFRPSAADGELP</sequence>
<dbReference type="InterPro" id="IPR028081">
    <property type="entry name" value="Leu-bd"/>
</dbReference>
<evidence type="ECO:0000313" key="4">
    <source>
        <dbReference type="EMBL" id="RIV41646.1"/>
    </source>
</evidence>
<gene>
    <name evidence="4" type="ORF">D2L64_02000</name>
</gene>
<dbReference type="Proteomes" id="UP000283832">
    <property type="component" value="Unassembled WGS sequence"/>
</dbReference>
<proteinExistence type="inferred from homology"/>
<name>A0A418N207_9ACTN</name>
<organism evidence="4 5">
    <name type="scientific">Micromonospora radicis</name>
    <dbReference type="NCBI Taxonomy" id="1894971"/>
    <lineage>
        <taxon>Bacteria</taxon>
        <taxon>Bacillati</taxon>
        <taxon>Actinomycetota</taxon>
        <taxon>Actinomycetes</taxon>
        <taxon>Micromonosporales</taxon>
        <taxon>Micromonosporaceae</taxon>
        <taxon>Micromonospora</taxon>
    </lineage>
</organism>
<dbReference type="PANTHER" id="PTHR30483:SF6">
    <property type="entry name" value="PERIPLASMIC BINDING PROTEIN OF ABC TRANSPORTER FOR NATURAL AMINO ACIDS"/>
    <property type="match status" value="1"/>
</dbReference>
<dbReference type="AlphaFoldDB" id="A0A418N207"/>
<comment type="similarity">
    <text evidence="1">Belongs to the leucine-binding protein family.</text>
</comment>
<dbReference type="PANTHER" id="PTHR30483">
    <property type="entry name" value="LEUCINE-SPECIFIC-BINDING PROTEIN"/>
    <property type="match status" value="1"/>
</dbReference>
<dbReference type="OrthoDB" id="3400842at2"/>
<evidence type="ECO:0000256" key="1">
    <source>
        <dbReference type="ARBA" id="ARBA00010062"/>
    </source>
</evidence>
<dbReference type="EMBL" id="QXEC01000001">
    <property type="protein sequence ID" value="RIV41646.1"/>
    <property type="molecule type" value="Genomic_DNA"/>
</dbReference>
<evidence type="ECO:0000313" key="5">
    <source>
        <dbReference type="Proteomes" id="UP000283832"/>
    </source>
</evidence>
<keyword evidence="2" id="KW-0732">Signal</keyword>
<dbReference type="InterPro" id="IPR028082">
    <property type="entry name" value="Peripla_BP_I"/>
</dbReference>
<dbReference type="Gene3D" id="3.40.50.2300">
    <property type="match status" value="2"/>
</dbReference>
<reference evidence="4 5" key="1">
    <citation type="submission" date="2018-08" db="EMBL/GenBank/DDBJ databases">
        <title>Jishengella sp. nov., isolated from a root of Azadirachta indica A. Juss. var. siamensis Valenton.</title>
        <authorList>
            <person name="Kuncharoen N."/>
            <person name="Tanasupawat S."/>
            <person name="Kudo T."/>
            <person name="Ohkuma M."/>
        </authorList>
    </citation>
    <scope>NUCLEOTIDE SEQUENCE [LARGE SCALE GENOMIC DNA]</scope>
    <source>
        <strain evidence="4 5">AZ1-13</strain>
    </source>
</reference>
<protein>
    <submittedName>
        <fullName evidence="4">ABC transporter substrate-binding protein</fullName>
    </submittedName>
</protein>
<evidence type="ECO:0000256" key="2">
    <source>
        <dbReference type="ARBA" id="ARBA00022729"/>
    </source>
</evidence>
<comment type="caution">
    <text evidence="4">The sequence shown here is derived from an EMBL/GenBank/DDBJ whole genome shotgun (WGS) entry which is preliminary data.</text>
</comment>
<keyword evidence="5" id="KW-1185">Reference proteome</keyword>
<evidence type="ECO:0000259" key="3">
    <source>
        <dbReference type="Pfam" id="PF13458"/>
    </source>
</evidence>
<dbReference type="InterPro" id="IPR051010">
    <property type="entry name" value="BCAA_transport"/>
</dbReference>
<dbReference type="RefSeq" id="WP_119572845.1">
    <property type="nucleotide sequence ID" value="NZ_QXEC01000001.1"/>
</dbReference>
<dbReference type="SUPFAM" id="SSF53822">
    <property type="entry name" value="Periplasmic binding protein-like I"/>
    <property type="match status" value="1"/>
</dbReference>
<feature type="domain" description="Leucine-binding protein" evidence="3">
    <location>
        <begin position="19"/>
        <end position="379"/>
    </location>
</feature>